<accession>A0A3B3QIC7</accession>
<evidence type="ECO:0000256" key="6">
    <source>
        <dbReference type="RuleBase" id="RU361155"/>
    </source>
</evidence>
<dbReference type="FunFam" id="3.40.50.300:FF:000433">
    <property type="entry name" value="Estrogen sulfotransferase"/>
    <property type="match status" value="1"/>
</dbReference>
<dbReference type="InterPro" id="IPR027417">
    <property type="entry name" value="P-loop_NTPase"/>
</dbReference>
<reference evidence="8" key="1">
    <citation type="submission" date="2025-08" db="UniProtKB">
        <authorList>
            <consortium name="Ensembl"/>
        </authorList>
    </citation>
    <scope>IDENTIFICATION</scope>
</reference>
<dbReference type="GO" id="GO:0006584">
    <property type="term" value="P:catecholamine metabolic process"/>
    <property type="evidence" value="ECO:0007669"/>
    <property type="project" value="UniProtKB-KW"/>
</dbReference>
<comment type="subcellular location">
    <subcellularLocation>
        <location evidence="1">Cytoplasm</location>
    </subcellularLocation>
</comment>
<name>A0A3B3QIC7_9TELE</name>
<dbReference type="GO" id="GO:0008146">
    <property type="term" value="F:sulfotransferase activity"/>
    <property type="evidence" value="ECO:0007669"/>
    <property type="project" value="InterPro"/>
</dbReference>
<keyword evidence="4 6" id="KW-0808">Transferase</keyword>
<dbReference type="SUPFAM" id="SSF52540">
    <property type="entry name" value="P-loop containing nucleoside triphosphate hydrolases"/>
    <property type="match status" value="1"/>
</dbReference>
<dbReference type="PANTHER" id="PTHR11783">
    <property type="entry name" value="SULFOTRANSFERASE SULT"/>
    <property type="match status" value="1"/>
</dbReference>
<evidence type="ECO:0000256" key="3">
    <source>
        <dbReference type="ARBA" id="ARBA00022490"/>
    </source>
</evidence>
<evidence type="ECO:0000256" key="1">
    <source>
        <dbReference type="ARBA" id="ARBA00004496"/>
    </source>
</evidence>
<dbReference type="EC" id="2.8.2.-" evidence="6"/>
<dbReference type="GeneTree" id="ENSGT00940000164900"/>
<evidence type="ECO:0000313" key="9">
    <source>
        <dbReference type="Proteomes" id="UP000261540"/>
    </source>
</evidence>
<keyword evidence="3" id="KW-0963">Cytoplasm</keyword>
<sequence length="288" mass="33539">MTEAELYSEYKGVYIPKCLHPQESLQYMEGFAFRPDDIIIATYPKSGTTWMQEIVPLIISEGDMQPVLSIPNWDRLPWLEGQRAILLNLEQRPSPRYFATHLHYSMMPESFFKVKPKVIYVTRNPKDVFTSSYHYYGMASYLVNPGTKDEFLSKFLDGKVLFGSWFDHVKGWISAQDQDQTMYISYEEMILDLQKSVSKISSFLGKSLSQEVIGKIADHCRFQNMKQNSMSNYSMVPEEFMDQKKSEFLRKGISGDWRNFLTDAQAAHFDTVFKEKMGDVAFKFAWDD</sequence>
<comment type="similarity">
    <text evidence="2 6">Belongs to the sulfotransferase 1 family.</text>
</comment>
<reference evidence="8" key="2">
    <citation type="submission" date="2025-09" db="UniProtKB">
        <authorList>
            <consortium name="Ensembl"/>
        </authorList>
    </citation>
    <scope>IDENTIFICATION</scope>
</reference>
<feature type="domain" description="Sulfotransferase" evidence="7">
    <location>
        <begin position="35"/>
        <end position="279"/>
    </location>
</feature>
<dbReference type="GO" id="GO:0006805">
    <property type="term" value="P:xenobiotic metabolic process"/>
    <property type="evidence" value="ECO:0007669"/>
    <property type="project" value="UniProtKB-ARBA"/>
</dbReference>
<dbReference type="Ensembl" id="ENSPKIT00000030529.1">
    <property type="protein sequence ID" value="ENSPKIP00000006502.1"/>
    <property type="gene ID" value="ENSPKIG00000022752.1"/>
</dbReference>
<dbReference type="InterPro" id="IPR000863">
    <property type="entry name" value="Sulfotransferase_dom"/>
</dbReference>
<dbReference type="AlphaFoldDB" id="A0A3B3QIC7"/>
<evidence type="ECO:0000259" key="7">
    <source>
        <dbReference type="Pfam" id="PF00685"/>
    </source>
</evidence>
<dbReference type="Pfam" id="PF00685">
    <property type="entry name" value="Sulfotransfer_1"/>
    <property type="match status" value="1"/>
</dbReference>
<protein>
    <recommendedName>
        <fullName evidence="6">Sulfotransferase</fullName>
        <ecNumber evidence="6">2.8.2.-</ecNumber>
    </recommendedName>
</protein>
<keyword evidence="9" id="KW-1185">Reference proteome</keyword>
<organism evidence="8 9">
    <name type="scientific">Paramormyrops kingsleyae</name>
    <dbReference type="NCBI Taxonomy" id="1676925"/>
    <lineage>
        <taxon>Eukaryota</taxon>
        <taxon>Metazoa</taxon>
        <taxon>Chordata</taxon>
        <taxon>Craniata</taxon>
        <taxon>Vertebrata</taxon>
        <taxon>Euteleostomi</taxon>
        <taxon>Actinopterygii</taxon>
        <taxon>Neopterygii</taxon>
        <taxon>Teleostei</taxon>
        <taxon>Osteoglossocephala</taxon>
        <taxon>Osteoglossomorpha</taxon>
        <taxon>Osteoglossiformes</taxon>
        <taxon>Mormyridae</taxon>
        <taxon>Paramormyrops</taxon>
    </lineage>
</organism>
<dbReference type="Proteomes" id="UP000261540">
    <property type="component" value="Unplaced"/>
</dbReference>
<evidence type="ECO:0000256" key="2">
    <source>
        <dbReference type="ARBA" id="ARBA00005771"/>
    </source>
</evidence>
<proteinExistence type="inferred from homology"/>
<dbReference type="Gene3D" id="3.40.50.300">
    <property type="entry name" value="P-loop containing nucleotide triphosphate hydrolases"/>
    <property type="match status" value="1"/>
</dbReference>
<evidence type="ECO:0000256" key="4">
    <source>
        <dbReference type="ARBA" id="ARBA00022679"/>
    </source>
</evidence>
<keyword evidence="5" id="KW-0128">Catecholamine metabolism</keyword>
<dbReference type="GO" id="GO:0005737">
    <property type="term" value="C:cytoplasm"/>
    <property type="evidence" value="ECO:0007669"/>
    <property type="project" value="UniProtKB-SubCell"/>
</dbReference>
<evidence type="ECO:0000313" key="8">
    <source>
        <dbReference type="Ensembl" id="ENSPKIP00000006502.1"/>
    </source>
</evidence>
<evidence type="ECO:0000256" key="5">
    <source>
        <dbReference type="ARBA" id="ARBA00022939"/>
    </source>
</evidence>